<sequence>MHDMESTSLPLEVHSIIAKFLPFSSLYDYRLVSRDFADIGAKELFSVITFHANRASVAQILNIAERDYLSKYVKSIVWDTNLWDLNLESGDFDAFKDAVVEVEMATGMDRNRDNILRSITTEHHRCYLENMREQMPYLTMLGN</sequence>
<name>A0A6A5YV56_9PLEO</name>
<dbReference type="OrthoDB" id="5422579at2759"/>
<evidence type="ECO:0000313" key="2">
    <source>
        <dbReference type="Proteomes" id="UP000799770"/>
    </source>
</evidence>
<dbReference type="EMBL" id="ML977337">
    <property type="protein sequence ID" value="KAF2110773.1"/>
    <property type="molecule type" value="Genomic_DNA"/>
</dbReference>
<keyword evidence="2" id="KW-1185">Reference proteome</keyword>
<protein>
    <recommendedName>
        <fullName evidence="3">F-box domain-containing protein</fullName>
    </recommendedName>
</protein>
<evidence type="ECO:0008006" key="3">
    <source>
        <dbReference type="Google" id="ProtNLM"/>
    </source>
</evidence>
<dbReference type="Proteomes" id="UP000799770">
    <property type="component" value="Unassembled WGS sequence"/>
</dbReference>
<accession>A0A6A5YV56</accession>
<organism evidence="1 2">
    <name type="scientific">Lophiotrema nucula</name>
    <dbReference type="NCBI Taxonomy" id="690887"/>
    <lineage>
        <taxon>Eukaryota</taxon>
        <taxon>Fungi</taxon>
        <taxon>Dikarya</taxon>
        <taxon>Ascomycota</taxon>
        <taxon>Pezizomycotina</taxon>
        <taxon>Dothideomycetes</taxon>
        <taxon>Pleosporomycetidae</taxon>
        <taxon>Pleosporales</taxon>
        <taxon>Lophiotremataceae</taxon>
        <taxon>Lophiotrema</taxon>
    </lineage>
</organism>
<proteinExistence type="predicted"/>
<reference evidence="1" key="1">
    <citation type="journal article" date="2020" name="Stud. Mycol.">
        <title>101 Dothideomycetes genomes: a test case for predicting lifestyles and emergence of pathogens.</title>
        <authorList>
            <person name="Haridas S."/>
            <person name="Albert R."/>
            <person name="Binder M."/>
            <person name="Bloem J."/>
            <person name="Labutti K."/>
            <person name="Salamov A."/>
            <person name="Andreopoulos B."/>
            <person name="Baker S."/>
            <person name="Barry K."/>
            <person name="Bills G."/>
            <person name="Bluhm B."/>
            <person name="Cannon C."/>
            <person name="Castanera R."/>
            <person name="Culley D."/>
            <person name="Daum C."/>
            <person name="Ezra D."/>
            <person name="Gonzalez J."/>
            <person name="Henrissat B."/>
            <person name="Kuo A."/>
            <person name="Liang C."/>
            <person name="Lipzen A."/>
            <person name="Lutzoni F."/>
            <person name="Magnuson J."/>
            <person name="Mondo S."/>
            <person name="Nolan M."/>
            <person name="Ohm R."/>
            <person name="Pangilinan J."/>
            <person name="Park H.-J."/>
            <person name="Ramirez L."/>
            <person name="Alfaro M."/>
            <person name="Sun H."/>
            <person name="Tritt A."/>
            <person name="Yoshinaga Y."/>
            <person name="Zwiers L.-H."/>
            <person name="Turgeon B."/>
            <person name="Goodwin S."/>
            <person name="Spatafora J."/>
            <person name="Crous P."/>
            <person name="Grigoriev I."/>
        </authorList>
    </citation>
    <scope>NUCLEOTIDE SEQUENCE</scope>
    <source>
        <strain evidence="1">CBS 627.86</strain>
    </source>
</reference>
<evidence type="ECO:0000313" key="1">
    <source>
        <dbReference type="EMBL" id="KAF2110773.1"/>
    </source>
</evidence>
<gene>
    <name evidence="1" type="ORF">BDV96DRAFT_199411</name>
</gene>
<dbReference type="AlphaFoldDB" id="A0A6A5YV56"/>